<feature type="non-terminal residue" evidence="13">
    <location>
        <position position="1"/>
    </location>
</feature>
<dbReference type="FunFam" id="3.30.70.330:FF:000039">
    <property type="entry name" value="U1 small nuclear ribonucleoprotein A"/>
    <property type="match status" value="1"/>
</dbReference>
<feature type="compositionally biased region" description="Low complexity" evidence="11">
    <location>
        <begin position="13"/>
        <end position="23"/>
    </location>
</feature>
<dbReference type="InterPro" id="IPR000504">
    <property type="entry name" value="RRM_dom"/>
</dbReference>
<dbReference type="GO" id="GO:0003723">
    <property type="term" value="F:RNA binding"/>
    <property type="evidence" value="ECO:0007669"/>
    <property type="project" value="UniProtKB-UniRule"/>
</dbReference>
<feature type="compositionally biased region" description="Acidic residues" evidence="11">
    <location>
        <begin position="415"/>
        <end position="428"/>
    </location>
</feature>
<comment type="similarity">
    <text evidence="2">Belongs to the RRM U1 A/B'' family.</text>
</comment>
<keyword evidence="14" id="KW-1185">Reference proteome</keyword>
<dbReference type="InterPro" id="IPR035979">
    <property type="entry name" value="RBD_domain_sf"/>
</dbReference>
<sequence length="442" mass="48836">HAVSCISRHKSSATKMSSSSNSIPPNNTLYVTSIRESVKKTELRRQLYNLFSQHGKVIDVVATRRNGMRGQAFIVFAQLTGASAALRGLQGFPFYDKPLKITYAKAKSKAIKMMEGIFVEVPPITKDTVTTKKSDGDSSRKRTREDEGESAEGGVNGESQANGGTSAAKRPRETSCRDGVEGAHEEMEMDLDEEDQQRTNDKASSIPPNRILFIQNLPQSVTDQMLAMLFSQYQGFKEIRMVPGKPGIAFVEYETEGNAVVARKELDKFKLTPTKEMMVEFAQRGVRWPSQRANNRVLSGYKIHTARRIQIIGDHLKSQDKFTTKMTKDTATNWAADVKMKHVSRKQKSGDPRAIPAKHGAGRGNWGPIVDEATVAQEILGAEEALATFPHGPSHIQVVKEQDFKRLQGTSEDRLNEEETSEFLDEASAESAAIASTTSTPS</sequence>
<gene>
    <name evidence="13" type="ORF">SeMB42_g06594</name>
</gene>
<feature type="compositionally biased region" description="Low complexity" evidence="11">
    <location>
        <begin position="429"/>
        <end position="442"/>
    </location>
</feature>
<dbReference type="PANTHER" id="PTHR10501">
    <property type="entry name" value="U1 SMALL NUCLEAR RIBONUCLEOPROTEIN A/U2 SMALL NUCLEAR RIBONUCLEOPROTEIN B"/>
    <property type="match status" value="1"/>
</dbReference>
<dbReference type="SUPFAM" id="SSF54928">
    <property type="entry name" value="RNA-binding domain, RBD"/>
    <property type="match status" value="2"/>
</dbReference>
<dbReference type="GO" id="GO:0005681">
    <property type="term" value="C:spliceosomal complex"/>
    <property type="evidence" value="ECO:0007669"/>
    <property type="project" value="UniProtKB-KW"/>
</dbReference>
<feature type="region of interest" description="Disordered" evidence="11">
    <location>
        <begin position="128"/>
        <end position="182"/>
    </location>
</feature>
<dbReference type="EMBL" id="QEAN01000382">
    <property type="protein sequence ID" value="TPX38686.1"/>
    <property type="molecule type" value="Genomic_DNA"/>
</dbReference>
<feature type="region of interest" description="Disordered" evidence="11">
    <location>
        <begin position="410"/>
        <end position="442"/>
    </location>
</feature>
<evidence type="ECO:0000256" key="9">
    <source>
        <dbReference type="ARBA" id="ARBA00023274"/>
    </source>
</evidence>
<feature type="domain" description="RRM" evidence="12">
    <location>
        <begin position="27"/>
        <end position="106"/>
    </location>
</feature>
<dbReference type="GO" id="GO:0008380">
    <property type="term" value="P:RNA splicing"/>
    <property type="evidence" value="ECO:0007669"/>
    <property type="project" value="UniProtKB-KW"/>
</dbReference>
<dbReference type="Proteomes" id="UP000317494">
    <property type="component" value="Unassembled WGS sequence"/>
</dbReference>
<protein>
    <recommendedName>
        <fullName evidence="12">RRM domain-containing protein</fullName>
    </recommendedName>
</protein>
<evidence type="ECO:0000256" key="1">
    <source>
        <dbReference type="ARBA" id="ARBA00004123"/>
    </source>
</evidence>
<dbReference type="FunFam" id="3.30.70.330:FF:000029">
    <property type="entry name" value="U2 small nuclear ribonucleoprotein B"/>
    <property type="match status" value="1"/>
</dbReference>
<evidence type="ECO:0000256" key="8">
    <source>
        <dbReference type="ARBA" id="ARBA00023242"/>
    </source>
</evidence>
<proteinExistence type="inferred from homology"/>
<dbReference type="STRING" id="286115.A0A507CK13"/>
<feature type="region of interest" description="Disordered" evidence="11">
    <location>
        <begin position="1"/>
        <end position="23"/>
    </location>
</feature>
<feature type="compositionally biased region" description="Basic and acidic residues" evidence="11">
    <location>
        <begin position="129"/>
        <end position="145"/>
    </location>
</feature>
<dbReference type="Gene3D" id="3.30.70.330">
    <property type="match status" value="2"/>
</dbReference>
<evidence type="ECO:0000313" key="14">
    <source>
        <dbReference type="Proteomes" id="UP000317494"/>
    </source>
</evidence>
<keyword evidence="6 10" id="KW-0694">RNA-binding</keyword>
<evidence type="ECO:0000256" key="3">
    <source>
        <dbReference type="ARBA" id="ARBA00022664"/>
    </source>
</evidence>
<dbReference type="InterPro" id="IPR012677">
    <property type="entry name" value="Nucleotide-bd_a/b_plait_sf"/>
</dbReference>
<dbReference type="AlphaFoldDB" id="A0A507CK13"/>
<comment type="subcellular location">
    <subcellularLocation>
        <location evidence="1">Nucleus</location>
    </subcellularLocation>
</comment>
<evidence type="ECO:0000256" key="5">
    <source>
        <dbReference type="ARBA" id="ARBA00022737"/>
    </source>
</evidence>
<keyword evidence="9" id="KW-0687">Ribonucleoprotein</keyword>
<dbReference type="PROSITE" id="PS50102">
    <property type="entry name" value="RRM"/>
    <property type="match status" value="2"/>
</dbReference>
<accession>A0A507CK13</accession>
<keyword evidence="5" id="KW-0677">Repeat</keyword>
<feature type="region of interest" description="Disordered" evidence="11">
    <location>
        <begin position="345"/>
        <end position="368"/>
    </location>
</feature>
<dbReference type="CDD" id="cd12247">
    <property type="entry name" value="RRM2_U1A_like"/>
    <property type="match status" value="1"/>
</dbReference>
<comment type="caution">
    <text evidence="13">The sequence shown here is derived from an EMBL/GenBank/DDBJ whole genome shotgun (WGS) entry which is preliminary data.</text>
</comment>
<evidence type="ECO:0000256" key="6">
    <source>
        <dbReference type="ARBA" id="ARBA00022884"/>
    </source>
</evidence>
<evidence type="ECO:0000256" key="2">
    <source>
        <dbReference type="ARBA" id="ARBA00007243"/>
    </source>
</evidence>
<evidence type="ECO:0000256" key="10">
    <source>
        <dbReference type="PROSITE-ProRule" id="PRU00176"/>
    </source>
</evidence>
<evidence type="ECO:0000256" key="7">
    <source>
        <dbReference type="ARBA" id="ARBA00023187"/>
    </source>
</evidence>
<dbReference type="CDD" id="cd12246">
    <property type="entry name" value="RRM1_U1A_like"/>
    <property type="match status" value="1"/>
</dbReference>
<name>A0A507CK13_9FUNG</name>
<dbReference type="VEuPathDB" id="FungiDB:SeMB42_g06594"/>
<evidence type="ECO:0000313" key="13">
    <source>
        <dbReference type="EMBL" id="TPX38686.1"/>
    </source>
</evidence>
<dbReference type="GO" id="GO:0030532">
    <property type="term" value="C:small nuclear ribonucleoprotein complex"/>
    <property type="evidence" value="ECO:0007669"/>
    <property type="project" value="UniProtKB-ARBA"/>
</dbReference>
<evidence type="ECO:0000256" key="4">
    <source>
        <dbReference type="ARBA" id="ARBA00022728"/>
    </source>
</evidence>
<dbReference type="GO" id="GO:0006397">
    <property type="term" value="P:mRNA processing"/>
    <property type="evidence" value="ECO:0007669"/>
    <property type="project" value="UniProtKB-KW"/>
</dbReference>
<evidence type="ECO:0000256" key="11">
    <source>
        <dbReference type="SAM" id="MobiDB-lite"/>
    </source>
</evidence>
<organism evidence="13 14">
    <name type="scientific">Synchytrium endobioticum</name>
    <dbReference type="NCBI Taxonomy" id="286115"/>
    <lineage>
        <taxon>Eukaryota</taxon>
        <taxon>Fungi</taxon>
        <taxon>Fungi incertae sedis</taxon>
        <taxon>Chytridiomycota</taxon>
        <taxon>Chytridiomycota incertae sedis</taxon>
        <taxon>Chytridiomycetes</taxon>
        <taxon>Synchytriales</taxon>
        <taxon>Synchytriaceae</taxon>
        <taxon>Synchytrium</taxon>
    </lineage>
</organism>
<feature type="compositionally biased region" description="Basic and acidic residues" evidence="11">
    <location>
        <begin position="170"/>
        <end position="182"/>
    </location>
</feature>
<keyword evidence="4" id="KW-0747">Spliceosome</keyword>
<reference evidence="13 14" key="1">
    <citation type="journal article" date="2019" name="Sci. Rep.">
        <title>Comparative genomics of chytrid fungi reveal insights into the obligate biotrophic and pathogenic lifestyle of Synchytrium endobioticum.</title>
        <authorList>
            <person name="van de Vossenberg B.T.L.H."/>
            <person name="Warris S."/>
            <person name="Nguyen H.D.T."/>
            <person name="van Gent-Pelzer M.P.E."/>
            <person name="Joly D.L."/>
            <person name="van de Geest H.C."/>
            <person name="Bonants P.J.M."/>
            <person name="Smith D.S."/>
            <person name="Levesque C.A."/>
            <person name="van der Lee T.A.J."/>
        </authorList>
    </citation>
    <scope>NUCLEOTIDE SEQUENCE [LARGE SCALE GENOMIC DNA]</scope>
    <source>
        <strain evidence="13 14">MB42</strain>
    </source>
</reference>
<feature type="domain" description="RRM" evidence="12">
    <location>
        <begin position="210"/>
        <end position="284"/>
    </location>
</feature>
<keyword evidence="7" id="KW-0508">mRNA splicing</keyword>
<dbReference type="SMART" id="SM00360">
    <property type="entry name" value="RRM"/>
    <property type="match status" value="2"/>
</dbReference>
<dbReference type="Pfam" id="PF00076">
    <property type="entry name" value="RRM_1"/>
    <property type="match status" value="2"/>
</dbReference>
<evidence type="ECO:0000259" key="12">
    <source>
        <dbReference type="PROSITE" id="PS50102"/>
    </source>
</evidence>
<keyword evidence="8" id="KW-0539">Nucleus</keyword>
<keyword evidence="3" id="KW-0507">mRNA processing</keyword>